<dbReference type="EMBL" id="JACOPX010000003">
    <property type="protein sequence ID" value="MBF6032565.1"/>
    <property type="molecule type" value="Genomic_DNA"/>
</dbReference>
<dbReference type="RefSeq" id="WP_194933588.1">
    <property type="nucleotide sequence ID" value="NZ_JACOPX010000003.1"/>
</dbReference>
<dbReference type="InterPro" id="IPR050708">
    <property type="entry name" value="T6SS_VgrG/RHS"/>
</dbReference>
<protein>
    <submittedName>
        <fullName evidence="1">Toxin</fullName>
    </submittedName>
</protein>
<sequence length="910" mass="101482">MTANVHWRTPALVVSDARGLPVRQVGYLRSVTATPPVALVTRQQHDYAGRLIEQWDPRLSAPCLTTVYSLDGSPLKSDSVDAGWRLTLQGLAGEPFRRWDQRGSHWQTTFDEQLRVIAVEENGQSNVDVFTYADASAEAGYNRRGQLLEQKDRSGSLLTDSYSLTGQPLSETRTFHDAEPFTTHQLFSPLGALLEQTDAGGHQRSSRYGLAGQLKHVELLISGASDWQTVLEDTQYNANEQIIEQLAGNRVLRQWTYDPADGRLHTQTSRKDGGAVLQNLEYFYDRVGNITRIEDHAFQPRYFANQLIDGHRDFTYDSLYRLTSATGYDDAPPPDIPGLPQPGDPNNRLNYTQTYQYDNGGNLIELCHVRAGNNSTRQMFIDPKSNRGVRWKTGDEPPDFDELFDSHGNQKAMHPGKPLAWNARDELESVTLIQREDGSNDAEYYRYSQGIRVFKRHQTFAANAEHFHQVRYLPGLEIRTRDNGEELHVITLGNARCLHWAAEKPDAIANDQMRYNLEDHLGSSVMELDQDAVMISQEGYSPFGETAWMAPDSETTYRFIRYSGKEMDVSGLYYYGARYYAPWLQRWVSADPAGDVDGLNLYGFVGNNPLTFVDVQGNSKEKFDIVNFSNFVTTLGDYSATTLDQMLKVSSGQYGTELLANIVAESLIGTAGFFAGYFGGGFAGSTLTAGMPAAVGYLSEMFAMHVSGDIGEAIASKYTSFAKMTAPLIPQTSAMSVAAIDQKVGITERSSSFTPADAANTLLTRGVGAYLPGVGATLNIGARVQEVEDIKQGLDPVKIEKIETMLADWKQALTSRMADIEKAFRRVGQNTINSADVLPDKSRLMAAKTIRLDTLREQTSAILGYIESSQTTLKWHKEDLLTDNRFLRKQAKPASRFQTFVQPFTKHKFT</sequence>
<proteinExistence type="predicted"/>
<organism evidence="1 2">
    <name type="scientific">Pseudomonas neuropathica</name>
    <dbReference type="NCBI Taxonomy" id="2730425"/>
    <lineage>
        <taxon>Bacteria</taxon>
        <taxon>Pseudomonadati</taxon>
        <taxon>Pseudomonadota</taxon>
        <taxon>Gammaproteobacteria</taxon>
        <taxon>Pseudomonadales</taxon>
        <taxon>Pseudomonadaceae</taxon>
        <taxon>Pseudomonas</taxon>
    </lineage>
</organism>
<dbReference type="InterPro" id="IPR022385">
    <property type="entry name" value="Rhs_assc_core"/>
</dbReference>
<name>A0ABS0BDL6_9PSED</name>
<reference evidence="1 2" key="1">
    <citation type="submission" date="2020-08" db="EMBL/GenBank/DDBJ databases">
        <title>Description of novel Pseudomonas species.</title>
        <authorList>
            <person name="Duman M."/>
            <person name="Mulet M."/>
            <person name="Altun S."/>
            <person name="Saticioglu I.B."/>
            <person name="Lalucat J."/>
            <person name="Garcia-Valdes E."/>
        </authorList>
    </citation>
    <scope>NUCLEOTIDE SEQUENCE [LARGE SCALE GENOMIC DNA]</scope>
    <source>
        <strain evidence="1 2">P155</strain>
    </source>
</reference>
<dbReference type="NCBIfam" id="TIGR03696">
    <property type="entry name" value="Rhs_assc_core"/>
    <property type="match status" value="1"/>
</dbReference>
<accession>A0ABS0BDL6</accession>
<dbReference type="Gene3D" id="2.180.10.10">
    <property type="entry name" value="RHS repeat-associated core"/>
    <property type="match status" value="1"/>
</dbReference>
<evidence type="ECO:0000313" key="2">
    <source>
        <dbReference type="Proteomes" id="UP000722111"/>
    </source>
</evidence>
<gene>
    <name evidence="1" type="ORF">H8F23_04795</name>
</gene>
<dbReference type="Proteomes" id="UP000722111">
    <property type="component" value="Unassembled WGS sequence"/>
</dbReference>
<evidence type="ECO:0000313" key="1">
    <source>
        <dbReference type="EMBL" id="MBF6032565.1"/>
    </source>
</evidence>
<comment type="caution">
    <text evidence="1">The sequence shown here is derived from an EMBL/GenBank/DDBJ whole genome shotgun (WGS) entry which is preliminary data.</text>
</comment>
<dbReference type="PANTHER" id="PTHR32305:SF15">
    <property type="entry name" value="PROTEIN RHSA-RELATED"/>
    <property type="match status" value="1"/>
</dbReference>
<dbReference type="PANTHER" id="PTHR32305">
    <property type="match status" value="1"/>
</dbReference>
<keyword evidence="2" id="KW-1185">Reference proteome</keyword>